<accession>A0A9D3YSE8</accession>
<keyword evidence="2" id="KW-1185">Reference proteome</keyword>
<reference evidence="1" key="2">
    <citation type="submission" date="2020-11" db="EMBL/GenBank/DDBJ databases">
        <authorList>
            <person name="McCartney M.A."/>
            <person name="Auch B."/>
            <person name="Kono T."/>
            <person name="Mallez S."/>
            <person name="Becker A."/>
            <person name="Gohl D.M."/>
            <person name="Silverstein K.A.T."/>
            <person name="Koren S."/>
            <person name="Bechman K.B."/>
            <person name="Herman A."/>
            <person name="Abrahante J.E."/>
            <person name="Garbe J."/>
        </authorList>
    </citation>
    <scope>NUCLEOTIDE SEQUENCE</scope>
    <source>
        <strain evidence="1">Duluth1</strain>
        <tissue evidence="1">Whole animal</tissue>
    </source>
</reference>
<comment type="caution">
    <text evidence="1">The sequence shown here is derived from an EMBL/GenBank/DDBJ whole genome shotgun (WGS) entry which is preliminary data.</text>
</comment>
<protein>
    <submittedName>
        <fullName evidence="1">Uncharacterized protein</fullName>
    </submittedName>
</protein>
<dbReference type="EMBL" id="JAIWYP010000015">
    <property type="protein sequence ID" value="KAH3703691.1"/>
    <property type="molecule type" value="Genomic_DNA"/>
</dbReference>
<evidence type="ECO:0000313" key="2">
    <source>
        <dbReference type="Proteomes" id="UP000828390"/>
    </source>
</evidence>
<organism evidence="1 2">
    <name type="scientific">Dreissena polymorpha</name>
    <name type="common">Zebra mussel</name>
    <name type="synonym">Mytilus polymorpha</name>
    <dbReference type="NCBI Taxonomy" id="45954"/>
    <lineage>
        <taxon>Eukaryota</taxon>
        <taxon>Metazoa</taxon>
        <taxon>Spiralia</taxon>
        <taxon>Lophotrochozoa</taxon>
        <taxon>Mollusca</taxon>
        <taxon>Bivalvia</taxon>
        <taxon>Autobranchia</taxon>
        <taxon>Heteroconchia</taxon>
        <taxon>Euheterodonta</taxon>
        <taxon>Imparidentia</taxon>
        <taxon>Neoheterodontei</taxon>
        <taxon>Myida</taxon>
        <taxon>Dreissenoidea</taxon>
        <taxon>Dreissenidae</taxon>
        <taxon>Dreissena</taxon>
    </lineage>
</organism>
<sequence>MLAGTCMVTGGTNDGVTRLIGEAVREFNKKDKYYATECSTIGIVCLDRLRNKDTIKPWELTRGVFGIDSDGELFTVDKSGER</sequence>
<gene>
    <name evidence="1" type="ORF">DPMN_078733</name>
</gene>
<dbReference type="AlphaFoldDB" id="A0A9D3YSE8"/>
<proteinExistence type="predicted"/>
<dbReference type="Proteomes" id="UP000828390">
    <property type="component" value="Unassembled WGS sequence"/>
</dbReference>
<name>A0A9D3YSE8_DREPO</name>
<reference evidence="1" key="1">
    <citation type="journal article" date="2019" name="bioRxiv">
        <title>The Genome of the Zebra Mussel, Dreissena polymorpha: A Resource for Invasive Species Research.</title>
        <authorList>
            <person name="McCartney M.A."/>
            <person name="Auch B."/>
            <person name="Kono T."/>
            <person name="Mallez S."/>
            <person name="Zhang Y."/>
            <person name="Obille A."/>
            <person name="Becker A."/>
            <person name="Abrahante J.E."/>
            <person name="Garbe J."/>
            <person name="Badalamenti J.P."/>
            <person name="Herman A."/>
            <person name="Mangelson H."/>
            <person name="Liachko I."/>
            <person name="Sullivan S."/>
            <person name="Sone E.D."/>
            <person name="Koren S."/>
            <person name="Silverstein K.A.T."/>
            <person name="Beckman K.B."/>
            <person name="Gohl D.M."/>
        </authorList>
    </citation>
    <scope>NUCLEOTIDE SEQUENCE</scope>
    <source>
        <strain evidence="1">Duluth1</strain>
        <tissue evidence="1">Whole animal</tissue>
    </source>
</reference>
<evidence type="ECO:0000313" key="1">
    <source>
        <dbReference type="EMBL" id="KAH3703691.1"/>
    </source>
</evidence>